<keyword evidence="2" id="KW-1185">Reference proteome</keyword>
<evidence type="ECO:0000313" key="1">
    <source>
        <dbReference type="EMBL" id="VIO70479.1"/>
    </source>
</evidence>
<reference evidence="1" key="1">
    <citation type="submission" date="2019-02" db="EMBL/GenBank/DDBJ databases">
        <authorList>
            <person name="Pothier F.J."/>
        </authorList>
    </citation>
    <scope>NUCLEOTIDE SEQUENCE</scope>
    <source>
        <strain evidence="1">CI-1B</strain>
    </source>
</reference>
<proteinExistence type="predicted"/>
<accession>A0A508T6D6</accession>
<sequence>MEKRHKVETSQKAVRIGQPKDLAAEVDQRTFILAPRSESTVAILSIVPATCT</sequence>
<protein>
    <submittedName>
        <fullName evidence="1">Uncharacterized protein</fullName>
    </submittedName>
</protein>
<dbReference type="EMBL" id="CAADFC020000011">
    <property type="protein sequence ID" value="VIO70479.1"/>
    <property type="molecule type" value="Genomic_DNA"/>
</dbReference>
<name>A0A508T6D6_9BRAD</name>
<dbReference type="AlphaFoldDB" id="A0A508T6D6"/>
<gene>
    <name evidence="1" type="ORF">CI1B_31330</name>
</gene>
<comment type="caution">
    <text evidence="1">The sequence shown here is derived from an EMBL/GenBank/DDBJ whole genome shotgun (WGS) entry which is preliminary data.</text>
</comment>
<evidence type="ECO:0000313" key="2">
    <source>
        <dbReference type="Proteomes" id="UP000328092"/>
    </source>
</evidence>
<dbReference type="Proteomes" id="UP000328092">
    <property type="component" value="Unassembled WGS sequence"/>
</dbReference>
<organism evidence="1 2">
    <name type="scientific">Bradyrhizobium ivorense</name>
    <dbReference type="NCBI Taxonomy" id="2511166"/>
    <lineage>
        <taxon>Bacteria</taxon>
        <taxon>Pseudomonadati</taxon>
        <taxon>Pseudomonadota</taxon>
        <taxon>Alphaproteobacteria</taxon>
        <taxon>Hyphomicrobiales</taxon>
        <taxon>Nitrobacteraceae</taxon>
        <taxon>Bradyrhizobium</taxon>
    </lineage>
</organism>